<dbReference type="EMBL" id="OZ035823">
    <property type="protein sequence ID" value="CAL1567346.1"/>
    <property type="molecule type" value="Genomic_DNA"/>
</dbReference>
<evidence type="ECO:0000313" key="2">
    <source>
        <dbReference type="EMBL" id="CAL1567346.1"/>
    </source>
</evidence>
<feature type="region of interest" description="Disordered" evidence="1">
    <location>
        <begin position="108"/>
        <end position="127"/>
    </location>
</feature>
<keyword evidence="3" id="KW-1185">Reference proteome</keyword>
<feature type="region of interest" description="Disordered" evidence="1">
    <location>
        <begin position="1"/>
        <end position="25"/>
    </location>
</feature>
<feature type="compositionally biased region" description="Basic and acidic residues" evidence="1">
    <location>
        <begin position="110"/>
        <end position="127"/>
    </location>
</feature>
<accession>A0AAV2IQB4</accession>
<dbReference type="AlphaFoldDB" id="A0AAV2IQB4"/>
<proteinExistence type="predicted"/>
<protein>
    <submittedName>
        <fullName evidence="2">Uncharacterized protein</fullName>
    </submittedName>
</protein>
<name>A0AAV2IQB4_KNICA</name>
<gene>
    <name evidence="2" type="ORF">KC01_LOCUS158</name>
</gene>
<evidence type="ECO:0000256" key="1">
    <source>
        <dbReference type="SAM" id="MobiDB-lite"/>
    </source>
</evidence>
<organism evidence="2 3">
    <name type="scientific">Knipowitschia caucasica</name>
    <name type="common">Caucasian dwarf goby</name>
    <name type="synonym">Pomatoschistus caucasicus</name>
    <dbReference type="NCBI Taxonomy" id="637954"/>
    <lineage>
        <taxon>Eukaryota</taxon>
        <taxon>Metazoa</taxon>
        <taxon>Chordata</taxon>
        <taxon>Craniata</taxon>
        <taxon>Vertebrata</taxon>
        <taxon>Euteleostomi</taxon>
        <taxon>Actinopterygii</taxon>
        <taxon>Neopterygii</taxon>
        <taxon>Teleostei</taxon>
        <taxon>Neoteleostei</taxon>
        <taxon>Acanthomorphata</taxon>
        <taxon>Gobiaria</taxon>
        <taxon>Gobiiformes</taxon>
        <taxon>Gobioidei</taxon>
        <taxon>Gobiidae</taxon>
        <taxon>Gobiinae</taxon>
        <taxon>Knipowitschia</taxon>
    </lineage>
</organism>
<evidence type="ECO:0000313" key="3">
    <source>
        <dbReference type="Proteomes" id="UP001497482"/>
    </source>
</evidence>
<sequence>MDKDPHYTRSKPGLDPNQDYTRSPEPVDDFVQNLLLRLGLVRTLGCFQREWYQVDQDQDQDPVWLVPDFLSRRRLLQSQLAMVREEAGLACGCVLDAQQSLARLRRERNFHRERSKKEEQHKRALRG</sequence>
<reference evidence="2 3" key="1">
    <citation type="submission" date="2024-04" db="EMBL/GenBank/DDBJ databases">
        <authorList>
            <person name="Waldvogel A.-M."/>
            <person name="Schoenle A."/>
        </authorList>
    </citation>
    <scope>NUCLEOTIDE SEQUENCE [LARGE SCALE GENOMIC DNA]</scope>
</reference>
<dbReference type="Proteomes" id="UP001497482">
    <property type="component" value="Chromosome 1"/>
</dbReference>